<evidence type="ECO:0000313" key="2">
    <source>
        <dbReference type="Proteomes" id="UP001165064"/>
    </source>
</evidence>
<comment type="caution">
    <text evidence="1">The sequence shown here is derived from an EMBL/GenBank/DDBJ whole genome shotgun (WGS) entry which is preliminary data.</text>
</comment>
<reference evidence="1" key="1">
    <citation type="submission" date="2023-04" db="EMBL/GenBank/DDBJ databases">
        <title>Ambrosiozyma monospora NBRC 10751.</title>
        <authorList>
            <person name="Ichikawa N."/>
            <person name="Sato H."/>
            <person name="Tonouchi N."/>
        </authorList>
    </citation>
    <scope>NUCLEOTIDE SEQUENCE</scope>
    <source>
        <strain evidence="1">NBRC 10751</strain>
    </source>
</reference>
<organism evidence="1 2">
    <name type="scientific">Ambrosiozyma monospora</name>
    <name type="common">Yeast</name>
    <name type="synonym">Endomycopsis monosporus</name>
    <dbReference type="NCBI Taxonomy" id="43982"/>
    <lineage>
        <taxon>Eukaryota</taxon>
        <taxon>Fungi</taxon>
        <taxon>Dikarya</taxon>
        <taxon>Ascomycota</taxon>
        <taxon>Saccharomycotina</taxon>
        <taxon>Pichiomycetes</taxon>
        <taxon>Pichiales</taxon>
        <taxon>Pichiaceae</taxon>
        <taxon>Ambrosiozyma</taxon>
    </lineage>
</organism>
<dbReference type="EMBL" id="BSXS01003465">
    <property type="protein sequence ID" value="GME81343.1"/>
    <property type="molecule type" value="Genomic_DNA"/>
</dbReference>
<keyword evidence="2" id="KW-1185">Reference proteome</keyword>
<evidence type="ECO:0000313" key="1">
    <source>
        <dbReference type="EMBL" id="GME81343.1"/>
    </source>
</evidence>
<protein>
    <submittedName>
        <fullName evidence="1">Unnamed protein product</fullName>
    </submittedName>
</protein>
<gene>
    <name evidence="1" type="ORF">Amon02_000488000</name>
</gene>
<proteinExistence type="predicted"/>
<accession>A0ACB5T4F7</accession>
<sequence>MRIGGDRTNHTIAFLPKSGKSTAGGAGGGGEKRRVSFAPDVTLHKISLYHTPKHAKLSRSVTPPVSASSSSGSGDRRTRRDSLSLPSLRRRSRSGSGHVDSDLESSSDEDFPVLRNQRIPGTPRRGGSVVTTTTSLDGVAEDDEGDVTSDDEADKDHSQPISHLLSSEYDADDNTTQTISMELTDQINRQQAEISNQQNEQAGSTAAGDESEQVKESQQDDDTERVRIASMFAGFDDDEDDDTQEKTVEKSRAAVDAEGDVSMELTKPFGSIAINEKTENVTENFTTTGMDLTEWKKPEPTGVTDTQSKNNESEDDVYEDAPMEFTQPVQNKQTALQSKTDEDDQTAPMEFTQPVQATRAGKFSVDRDENDNDNDNTAPMEFTQPVTVRHNSHSANEDVTEEQTMQFTEIFHYTSINTSEDIQISLEDTAEMDFTQPVTKSAPVPATETETVPVVSQSIARLQQEDEEDVGNDSRESMDFTTRFRASALSDINEDDESLATQTMDFTQFRPIIGKEQQQIPLNSEEDIQLEEVSEQPMDLTQTGRRRTILSPPPLPTENLNKLPNTPSPSLKRIRTEVEGSPPDSTKAKKKLQLEPVKGRSIAEMLQRNAGSTPAPKHANNNAGSTPAPKHSVNDNKENQVVDTSTTTTATTTVHDEGVVVGADRRKSIMVLNSDPADVSLNSSYIVESNVSTEMIPLAEVTNNGAEGDEYDDDEADDEDEYDDEYDDYVNVSLPTFLSNVGAGFFYSLDATETQLIVDKYHPDNKPTMLDFVTAANSIPDYNYLVHLINQYKTSISEIRSDVSNFESEVEENNPKWIREYYQQSDDIRKDLNLKFQTLALYAKRQTENENLNFLSNLKGQLVQTHQARKLEVDAEYKRVAKDRKEHLLHNKETLAKIDWIKQKLGKLSVHKTDFDTVDVGKLDAMKDQLMKLSEKNKELKRFND</sequence>
<name>A0ACB5T4F7_AMBMO</name>
<dbReference type="Proteomes" id="UP001165064">
    <property type="component" value="Unassembled WGS sequence"/>
</dbReference>